<dbReference type="SUPFAM" id="SSF53850">
    <property type="entry name" value="Periplasmic binding protein-like II"/>
    <property type="match status" value="1"/>
</dbReference>
<keyword evidence="7" id="KW-1185">Reference proteome</keyword>
<feature type="domain" description="HTH lysR-type" evidence="5">
    <location>
        <begin position="9"/>
        <end position="66"/>
    </location>
</feature>
<dbReference type="InterPro" id="IPR005119">
    <property type="entry name" value="LysR_subst-bd"/>
</dbReference>
<keyword evidence="3" id="KW-0238">DNA-binding</keyword>
<evidence type="ECO:0000313" key="6">
    <source>
        <dbReference type="EMBL" id="MDT8998645.1"/>
    </source>
</evidence>
<organism evidence="6 7">
    <name type="scientific">Roseateles aquae</name>
    <dbReference type="NCBI Taxonomy" id="3077235"/>
    <lineage>
        <taxon>Bacteria</taxon>
        <taxon>Pseudomonadati</taxon>
        <taxon>Pseudomonadota</taxon>
        <taxon>Betaproteobacteria</taxon>
        <taxon>Burkholderiales</taxon>
        <taxon>Sphaerotilaceae</taxon>
        <taxon>Roseateles</taxon>
    </lineage>
</organism>
<evidence type="ECO:0000259" key="5">
    <source>
        <dbReference type="PROSITE" id="PS50931"/>
    </source>
</evidence>
<comment type="caution">
    <text evidence="6">The sequence shown here is derived from an EMBL/GenBank/DDBJ whole genome shotgun (WGS) entry which is preliminary data.</text>
</comment>
<keyword evidence="4" id="KW-0804">Transcription</keyword>
<dbReference type="EMBL" id="JAVXZY010000001">
    <property type="protein sequence ID" value="MDT8998645.1"/>
    <property type="molecule type" value="Genomic_DNA"/>
</dbReference>
<evidence type="ECO:0000256" key="2">
    <source>
        <dbReference type="ARBA" id="ARBA00023015"/>
    </source>
</evidence>
<proteinExistence type="inferred from homology"/>
<sequence length="302" mass="33530">MNAVHTRPLDLRLLQWLDLLLQEANVSRAALRADVTQSAMSHALRRLRAHFDDPLLVRAGRGMKLSARGQALRGPLREALQQLHRVAEAQEAFNPAQGAHQFHLVMPDYGDIVLAPPLQRRLARLAPQSSLHCQPGSDPDPLALLARADLLIGRFAQAPQSLHQRVLWNEDFVVIASRSHPRLQGTALNLDAYVAEAHVQVRLTGLGRGAVDQALAERGLARHIACSFGQFASAARLVAQSELLCTLPRRVARVLAEDAPLSQHELPLPVPSYQVLMLWSPALHREPRHQWLREQVLAALRD</sequence>
<dbReference type="Proteomes" id="UP001246372">
    <property type="component" value="Unassembled WGS sequence"/>
</dbReference>
<name>A0ABU3P7V7_9BURK</name>
<reference evidence="6" key="1">
    <citation type="submission" date="2023-09" db="EMBL/GenBank/DDBJ databases">
        <title>Paucibacter sp. APW11 Genome sequencing and assembly.</title>
        <authorList>
            <person name="Kim I."/>
        </authorList>
    </citation>
    <scope>NUCLEOTIDE SEQUENCE</scope>
    <source>
        <strain evidence="6">APW11</strain>
    </source>
</reference>
<dbReference type="RefSeq" id="WP_315649086.1">
    <property type="nucleotide sequence ID" value="NZ_JAVXZY010000001.1"/>
</dbReference>
<evidence type="ECO:0000256" key="4">
    <source>
        <dbReference type="ARBA" id="ARBA00023163"/>
    </source>
</evidence>
<dbReference type="InterPro" id="IPR050389">
    <property type="entry name" value="LysR-type_TF"/>
</dbReference>
<dbReference type="Gene3D" id="1.10.10.10">
    <property type="entry name" value="Winged helix-like DNA-binding domain superfamily/Winged helix DNA-binding domain"/>
    <property type="match status" value="1"/>
</dbReference>
<dbReference type="InterPro" id="IPR000847">
    <property type="entry name" value="LysR_HTH_N"/>
</dbReference>
<comment type="similarity">
    <text evidence="1">Belongs to the LysR transcriptional regulatory family.</text>
</comment>
<gene>
    <name evidence="6" type="ORF">RQP53_05100</name>
</gene>
<protein>
    <submittedName>
        <fullName evidence="6">LysR family transcriptional regulator</fullName>
    </submittedName>
</protein>
<dbReference type="CDD" id="cd08417">
    <property type="entry name" value="PBP2_Nitroaromatics_like"/>
    <property type="match status" value="1"/>
</dbReference>
<dbReference type="PANTHER" id="PTHR30118:SF15">
    <property type="entry name" value="TRANSCRIPTIONAL REGULATORY PROTEIN"/>
    <property type="match status" value="1"/>
</dbReference>
<dbReference type="Pfam" id="PF00126">
    <property type="entry name" value="HTH_1"/>
    <property type="match status" value="1"/>
</dbReference>
<dbReference type="InterPro" id="IPR036388">
    <property type="entry name" value="WH-like_DNA-bd_sf"/>
</dbReference>
<keyword evidence="2" id="KW-0805">Transcription regulation</keyword>
<evidence type="ECO:0000256" key="1">
    <source>
        <dbReference type="ARBA" id="ARBA00009437"/>
    </source>
</evidence>
<evidence type="ECO:0000256" key="3">
    <source>
        <dbReference type="ARBA" id="ARBA00023125"/>
    </source>
</evidence>
<dbReference type="SUPFAM" id="SSF46785">
    <property type="entry name" value="Winged helix' DNA-binding domain"/>
    <property type="match status" value="1"/>
</dbReference>
<dbReference type="PROSITE" id="PS50931">
    <property type="entry name" value="HTH_LYSR"/>
    <property type="match status" value="1"/>
</dbReference>
<accession>A0ABU3P7V7</accession>
<dbReference type="Gene3D" id="3.40.190.10">
    <property type="entry name" value="Periplasmic binding protein-like II"/>
    <property type="match status" value="2"/>
</dbReference>
<evidence type="ECO:0000313" key="7">
    <source>
        <dbReference type="Proteomes" id="UP001246372"/>
    </source>
</evidence>
<dbReference type="InterPro" id="IPR036390">
    <property type="entry name" value="WH_DNA-bd_sf"/>
</dbReference>
<dbReference type="Pfam" id="PF03466">
    <property type="entry name" value="LysR_substrate"/>
    <property type="match status" value="1"/>
</dbReference>
<dbReference type="PANTHER" id="PTHR30118">
    <property type="entry name" value="HTH-TYPE TRANSCRIPTIONAL REGULATOR LEUO-RELATED"/>
    <property type="match status" value="1"/>
</dbReference>
<dbReference type="InterPro" id="IPR037402">
    <property type="entry name" value="YidZ_PBP2"/>
</dbReference>